<feature type="region of interest" description="Disordered" evidence="13">
    <location>
        <begin position="558"/>
        <end position="716"/>
    </location>
</feature>
<dbReference type="InterPro" id="IPR040445">
    <property type="entry name" value="Kir_TM"/>
</dbReference>
<keyword evidence="9 14" id="KW-0472">Membrane</keyword>
<dbReference type="GO" id="GO:0005886">
    <property type="term" value="C:plasma membrane"/>
    <property type="evidence" value="ECO:0007669"/>
    <property type="project" value="TreeGrafter"/>
</dbReference>
<feature type="compositionally biased region" description="Pro residues" evidence="13">
    <location>
        <begin position="686"/>
        <end position="695"/>
    </location>
</feature>
<protein>
    <submittedName>
        <fullName evidence="18 19">Inward rectifier potassium channel 2 isoform X1</fullName>
    </submittedName>
</protein>
<dbReference type="InterPro" id="IPR014756">
    <property type="entry name" value="Ig_E-set"/>
</dbReference>
<dbReference type="InterPro" id="IPR013518">
    <property type="entry name" value="K_chnl_inward-rec_Kir_cyto"/>
</dbReference>
<evidence type="ECO:0000256" key="7">
    <source>
        <dbReference type="ARBA" id="ARBA00022989"/>
    </source>
</evidence>
<keyword evidence="10 12" id="KW-0407">Ion channel</keyword>
<feature type="transmembrane region" description="Helical" evidence="14">
    <location>
        <begin position="139"/>
        <end position="162"/>
    </location>
</feature>
<evidence type="ECO:0000256" key="4">
    <source>
        <dbReference type="ARBA" id="ARBA00022692"/>
    </source>
</evidence>
<evidence type="ECO:0000256" key="8">
    <source>
        <dbReference type="ARBA" id="ARBA00023065"/>
    </source>
</evidence>
<feature type="transmembrane region" description="Helical" evidence="14">
    <location>
        <begin position="217"/>
        <end position="241"/>
    </location>
</feature>
<evidence type="ECO:0000256" key="1">
    <source>
        <dbReference type="ARBA" id="ARBA00004141"/>
    </source>
</evidence>
<dbReference type="Pfam" id="PF17655">
    <property type="entry name" value="IRK_C"/>
    <property type="match status" value="1"/>
</dbReference>
<evidence type="ECO:0000256" key="11">
    <source>
        <dbReference type="ARBA" id="ARBA00034430"/>
    </source>
</evidence>
<feature type="domain" description="Inward rectifier potassium channel C-terminal" evidence="16">
    <location>
        <begin position="253"/>
        <end position="425"/>
    </location>
</feature>
<feature type="compositionally biased region" description="Low complexity" evidence="13">
    <location>
        <begin position="449"/>
        <end position="467"/>
    </location>
</feature>
<dbReference type="PRINTS" id="PR01320">
    <property type="entry name" value="KIRCHANNEL"/>
</dbReference>
<evidence type="ECO:0000256" key="10">
    <source>
        <dbReference type="ARBA" id="ARBA00023303"/>
    </source>
</evidence>
<evidence type="ECO:0000256" key="12">
    <source>
        <dbReference type="RuleBase" id="RU003822"/>
    </source>
</evidence>
<dbReference type="GO" id="GO:1990573">
    <property type="term" value="P:potassium ion import across plasma membrane"/>
    <property type="evidence" value="ECO:0007669"/>
    <property type="project" value="TreeGrafter"/>
</dbReference>
<feature type="compositionally biased region" description="Basic and acidic residues" evidence="13">
    <location>
        <begin position="618"/>
        <end position="637"/>
    </location>
</feature>
<gene>
    <name evidence="18 19" type="primary">LOC107265568</name>
</gene>
<dbReference type="FunFam" id="1.10.287.70:FF:000078">
    <property type="entry name" value="Putative Inward rectifier potassium channel"/>
    <property type="match status" value="1"/>
</dbReference>
<accession>A0AAJ7BNW4</accession>
<keyword evidence="4 12" id="KW-0812">Transmembrane</keyword>
<keyword evidence="8 12" id="KW-0406">Ion transport</keyword>
<dbReference type="PANTHER" id="PTHR11767">
    <property type="entry name" value="INWARD RECTIFIER POTASSIUM CHANNEL"/>
    <property type="match status" value="1"/>
</dbReference>
<dbReference type="SUPFAM" id="SSF81324">
    <property type="entry name" value="Voltage-gated potassium channels"/>
    <property type="match status" value="1"/>
</dbReference>
<evidence type="ECO:0000256" key="9">
    <source>
        <dbReference type="ARBA" id="ARBA00023136"/>
    </source>
</evidence>
<evidence type="ECO:0000313" key="19">
    <source>
        <dbReference type="RefSeq" id="XP_015590644.1"/>
    </source>
</evidence>
<dbReference type="RefSeq" id="XP_015590643.1">
    <property type="nucleotide sequence ID" value="XM_015735157.2"/>
</dbReference>
<dbReference type="PANTHER" id="PTHR11767:SF102">
    <property type="entry name" value="INWARDLY RECTIFYING POTASSIUM CHANNEL 1, ISOFORM F"/>
    <property type="match status" value="1"/>
</dbReference>
<feature type="compositionally biased region" description="Basic and acidic residues" evidence="13">
    <location>
        <begin position="649"/>
        <end position="659"/>
    </location>
</feature>
<dbReference type="KEGG" id="ccin:107265568"/>
<evidence type="ECO:0000256" key="5">
    <source>
        <dbReference type="ARBA" id="ARBA00022882"/>
    </source>
</evidence>
<keyword evidence="6 12" id="KW-0630">Potassium</keyword>
<name>A0AAJ7BNW4_CEPCN</name>
<evidence type="ECO:0000313" key="17">
    <source>
        <dbReference type="Proteomes" id="UP000694920"/>
    </source>
</evidence>
<dbReference type="AlphaFoldDB" id="A0AAJ7BNW4"/>
<organism evidence="17 18">
    <name type="scientific">Cephus cinctus</name>
    <name type="common">Wheat stem sawfly</name>
    <dbReference type="NCBI Taxonomy" id="211228"/>
    <lineage>
        <taxon>Eukaryota</taxon>
        <taxon>Metazoa</taxon>
        <taxon>Ecdysozoa</taxon>
        <taxon>Arthropoda</taxon>
        <taxon>Hexapoda</taxon>
        <taxon>Insecta</taxon>
        <taxon>Pterygota</taxon>
        <taxon>Neoptera</taxon>
        <taxon>Endopterygota</taxon>
        <taxon>Hymenoptera</taxon>
        <taxon>Cephoidea</taxon>
        <taxon>Cephidae</taxon>
        <taxon>Cephus</taxon>
    </lineage>
</organism>
<dbReference type="GO" id="GO:0034702">
    <property type="term" value="C:monoatomic ion channel complex"/>
    <property type="evidence" value="ECO:0007669"/>
    <property type="project" value="UniProtKB-KW"/>
</dbReference>
<reference evidence="18 19" key="1">
    <citation type="submission" date="2025-04" db="UniProtKB">
        <authorList>
            <consortium name="RefSeq"/>
        </authorList>
    </citation>
    <scope>IDENTIFICATION</scope>
</reference>
<keyword evidence="17" id="KW-1185">Reference proteome</keyword>
<comment type="subcellular location">
    <subcellularLocation>
        <location evidence="1 12">Membrane</location>
        <topology evidence="1 12">Multi-pass membrane protein</topology>
    </subcellularLocation>
</comment>
<comment type="catalytic activity">
    <reaction evidence="11">
        <text>K(+)(in) = K(+)(out)</text>
        <dbReference type="Rhea" id="RHEA:29463"/>
        <dbReference type="ChEBI" id="CHEBI:29103"/>
    </reaction>
</comment>
<evidence type="ECO:0000256" key="2">
    <source>
        <dbReference type="ARBA" id="ARBA00022448"/>
    </source>
</evidence>
<comment type="similarity">
    <text evidence="12">Belongs to the inward rectifier-type potassium channel (TC 1.A.2.1) family.</text>
</comment>
<dbReference type="GO" id="GO:0005242">
    <property type="term" value="F:inward rectifier potassium channel activity"/>
    <property type="evidence" value="ECO:0007669"/>
    <property type="project" value="InterPro"/>
</dbReference>
<proteinExistence type="inferred from homology"/>
<evidence type="ECO:0000259" key="16">
    <source>
        <dbReference type="Pfam" id="PF17655"/>
    </source>
</evidence>
<dbReference type="Pfam" id="PF01007">
    <property type="entry name" value="IRK"/>
    <property type="match status" value="1"/>
</dbReference>
<dbReference type="FunFam" id="2.60.40.1400:FF:000001">
    <property type="entry name" value="G protein-activated inward rectifier potassium channel 2"/>
    <property type="match status" value="1"/>
</dbReference>
<feature type="compositionally biased region" description="Basic and acidic residues" evidence="13">
    <location>
        <begin position="560"/>
        <end position="592"/>
    </location>
</feature>
<keyword evidence="5 12" id="KW-0851">Voltage-gated channel</keyword>
<keyword evidence="2 12" id="KW-0813">Transport</keyword>
<dbReference type="InterPro" id="IPR041647">
    <property type="entry name" value="IRK_C"/>
</dbReference>
<feature type="domain" description="Potassium channel inwardly rectifying transmembrane" evidence="15">
    <location>
        <begin position="105"/>
        <end position="246"/>
    </location>
</feature>
<dbReference type="GeneID" id="107265568"/>
<evidence type="ECO:0000259" key="15">
    <source>
        <dbReference type="Pfam" id="PF01007"/>
    </source>
</evidence>
<evidence type="ECO:0000256" key="3">
    <source>
        <dbReference type="ARBA" id="ARBA00022538"/>
    </source>
</evidence>
<dbReference type="RefSeq" id="XP_015590644.1">
    <property type="nucleotide sequence ID" value="XM_015735158.2"/>
</dbReference>
<keyword evidence="3 12" id="KW-0633">Potassium transport</keyword>
<feature type="region of interest" description="Disordered" evidence="13">
    <location>
        <begin position="434"/>
        <end position="477"/>
    </location>
</feature>
<dbReference type="Gene3D" id="1.10.287.70">
    <property type="match status" value="1"/>
</dbReference>
<evidence type="ECO:0000313" key="18">
    <source>
        <dbReference type="RefSeq" id="XP_015590643.1"/>
    </source>
</evidence>
<dbReference type="Gene3D" id="2.60.40.1400">
    <property type="entry name" value="G protein-activated inward rectifier potassium channel 1"/>
    <property type="match status" value="1"/>
</dbReference>
<dbReference type="Proteomes" id="UP000694920">
    <property type="component" value="Unplaced"/>
</dbReference>
<keyword evidence="7 14" id="KW-1133">Transmembrane helix</keyword>
<sequence length="716" mass="81208">MLGTENNSLKGSTQELKKTSSTPTPWSELLVNSAVPAAAVAVKLCEDSADETVKNVAVKDKPGVLSSFHSRTLSRISFRGESGPLLSRYRQTRFSTRRVRKRVVFKHGDCNVVQGNVAKRRRRYLQDIFTTLVDAQWRWTLLVFSMNFMLSWLGFALVWWLIVYTHGDLDLENKNNDSFTPCVRDIRGFTSCFLFSVETQHTIGYGSKHTTEECPEAIFIMCIQSMTGVILQAFMVGIVFAKLSRPKKRTQTLLFSRNAVICQRDGQPCLMFRVGDMRKSHIIEAHVRAQMIKRKVTREGELLPFFQTELKVGGDGEEDKIFFIWPTTIIHKIDEHSPLYHLSASDMLRERFEIIVMLEGVIESTGMTTQARSSYLPSEILWGHRFEHIITFRKETGEYEVNYTLFNNTYEVDTPLCSAAQLDQLKAMHRAKGEHTNSGTFPAFRDDSSSSLTTSSGSSLASSVGGLHMHAPPTPPTPIPVMITGPDDSPRRGSVNVPMNQKLATFYTQDETLEPEDYQKNPSFSSVSYTVEDLKNQEDYNKVLEDINASLRRNRKHSIYGKDDKRMQKEGSRVTLESRRNDSRTNIEDSIRRSVSKATIDGQNYPGAMKKSPSRSTLDSRHTRFADSPERTHEPGHPHAMPRRTSLSEGHKNKSEIPKKTSFVLEEEETARTDDNNPEEQVIRISPPPKIPPLPEITDVQKINHHSQHAASEEHV</sequence>
<evidence type="ECO:0000256" key="13">
    <source>
        <dbReference type="SAM" id="MobiDB-lite"/>
    </source>
</evidence>
<dbReference type="SUPFAM" id="SSF81296">
    <property type="entry name" value="E set domains"/>
    <property type="match status" value="1"/>
</dbReference>
<evidence type="ECO:0000256" key="14">
    <source>
        <dbReference type="SAM" id="Phobius"/>
    </source>
</evidence>
<dbReference type="InterPro" id="IPR016449">
    <property type="entry name" value="K_chnl_inward-rec_Kir"/>
</dbReference>
<dbReference type="GO" id="GO:0034765">
    <property type="term" value="P:regulation of monoatomic ion transmembrane transport"/>
    <property type="evidence" value="ECO:0007669"/>
    <property type="project" value="TreeGrafter"/>
</dbReference>
<evidence type="ECO:0000256" key="6">
    <source>
        <dbReference type="ARBA" id="ARBA00022958"/>
    </source>
</evidence>
<feature type="region of interest" description="Disordered" evidence="13">
    <location>
        <begin position="1"/>
        <end position="24"/>
    </location>
</feature>